<evidence type="ECO:0000313" key="3">
    <source>
        <dbReference type="Proteomes" id="UP000095281"/>
    </source>
</evidence>
<reference evidence="4" key="1">
    <citation type="submission" date="2016-11" db="UniProtKB">
        <authorList>
            <consortium name="WormBaseParasite"/>
        </authorList>
    </citation>
    <scope>IDENTIFICATION</scope>
</reference>
<sequence length="154" mass="18082">MVLRKRAFSHECSGKTNSIVAATNWFFTFVIQLSGECPSILFIGATFVLFIWKYLPETSGKKTNDVYVEMELRMKMKKDKGIKKKEENEELEMIVVERGKDEEDVKKEKKDEDANKEKKYEDVKKEKKAEGKMKNEQKDENEKIDFDESSTFED</sequence>
<accession>A0A1I8B7C8</accession>
<keyword evidence="2" id="KW-0472">Membrane</keyword>
<dbReference type="Gene3D" id="1.20.1250.20">
    <property type="entry name" value="MFS general substrate transporter like domains"/>
    <property type="match status" value="1"/>
</dbReference>
<proteinExistence type="predicted"/>
<feature type="compositionally biased region" description="Basic and acidic residues" evidence="1">
    <location>
        <begin position="95"/>
        <end position="146"/>
    </location>
</feature>
<evidence type="ECO:0000256" key="1">
    <source>
        <dbReference type="SAM" id="MobiDB-lite"/>
    </source>
</evidence>
<keyword evidence="2" id="KW-1133">Transmembrane helix</keyword>
<dbReference type="Proteomes" id="UP000095281">
    <property type="component" value="Unplaced"/>
</dbReference>
<keyword evidence="2" id="KW-0812">Transmembrane</keyword>
<keyword evidence="3" id="KW-1185">Reference proteome</keyword>
<evidence type="ECO:0000313" key="4">
    <source>
        <dbReference type="WBParaSite" id="MhA1_Contig148.frz3.gene10"/>
    </source>
</evidence>
<dbReference type="WBParaSite" id="MhA1_Contig148.frz3.gene10">
    <property type="protein sequence ID" value="MhA1_Contig148.frz3.gene10"/>
    <property type="gene ID" value="MhA1_Contig148.frz3.gene10"/>
</dbReference>
<feature type="region of interest" description="Disordered" evidence="1">
    <location>
        <begin position="93"/>
        <end position="154"/>
    </location>
</feature>
<feature type="transmembrane region" description="Helical" evidence="2">
    <location>
        <begin position="25"/>
        <end position="52"/>
    </location>
</feature>
<organism evidence="3 4">
    <name type="scientific">Meloidogyne hapla</name>
    <name type="common">Root-knot nematode worm</name>
    <dbReference type="NCBI Taxonomy" id="6305"/>
    <lineage>
        <taxon>Eukaryota</taxon>
        <taxon>Metazoa</taxon>
        <taxon>Ecdysozoa</taxon>
        <taxon>Nematoda</taxon>
        <taxon>Chromadorea</taxon>
        <taxon>Rhabditida</taxon>
        <taxon>Tylenchina</taxon>
        <taxon>Tylenchomorpha</taxon>
        <taxon>Tylenchoidea</taxon>
        <taxon>Meloidogynidae</taxon>
        <taxon>Meloidogyninae</taxon>
        <taxon>Meloidogyne</taxon>
    </lineage>
</organism>
<dbReference type="InterPro" id="IPR036259">
    <property type="entry name" value="MFS_trans_sf"/>
</dbReference>
<protein>
    <submittedName>
        <fullName evidence="4">MFS domain-containing protein</fullName>
    </submittedName>
</protein>
<dbReference type="AlphaFoldDB" id="A0A1I8B7C8"/>
<evidence type="ECO:0000256" key="2">
    <source>
        <dbReference type="SAM" id="Phobius"/>
    </source>
</evidence>
<name>A0A1I8B7C8_MELHA</name>